<dbReference type="Ensembl" id="ENSTRUT00000022574.3">
    <property type="protein sequence ID" value="ENSTRUP00000022480.3"/>
    <property type="gene ID" value="ENSTRUG00000008942.3"/>
</dbReference>
<keyword evidence="6" id="KW-1185">Reference proteome</keyword>
<sequence length="339" mass="38410">MLNPADSISGHGWAPSFSFDWECLSVASRDPTTEARGTIATVNIQRKRAILEQMSQVNMNVQKYLTRIGFSGPTEPTLEVLGSLHSSHLHSVPFENLTIHSGGRVHLDLPVLYEKIVNQNRGGFCYEVNGLFSWLLRQLGFQVTVLSSQVKSRMTGFYGPPFDHMILMVVIDGKRWLCDVGFGVPVFPTPLSLDTGDLQEKGHRVYRLRSTDGMTFLEWQQEENRGTDGDWVEIYKFTLEPRCFQDFFQMCQYHQTSPCSLFFCKSLCMLFKSNSKVSYIGRRLTTTKFPDGPVGEVEITTRELKDEEVPGILVETFGIVLKSPLIVKDEGITPPEVFY</sequence>
<dbReference type="OMA" id="EMCQYHQ"/>
<name>H2TCT8_TAKRU</name>
<dbReference type="eggNOG" id="ENOG502RD0D">
    <property type="taxonomic scope" value="Eukaryota"/>
</dbReference>
<protein>
    <recommendedName>
        <fullName evidence="2">arylamine N-acetyltransferase</fullName>
        <ecNumber evidence="2">2.3.1.5</ecNumber>
    </recommendedName>
</protein>
<dbReference type="GeneTree" id="ENSGT00390000012054"/>
<dbReference type="InParanoid" id="H2TCT8"/>
<dbReference type="InterPro" id="IPR001447">
    <property type="entry name" value="Arylamine_N-AcTrfase"/>
</dbReference>
<dbReference type="STRING" id="31033.ENSTRUP00000022480"/>
<evidence type="ECO:0000313" key="5">
    <source>
        <dbReference type="Ensembl" id="ENSTRUP00000022480.3"/>
    </source>
</evidence>
<evidence type="ECO:0000313" key="6">
    <source>
        <dbReference type="Proteomes" id="UP000005226"/>
    </source>
</evidence>
<evidence type="ECO:0000256" key="2">
    <source>
        <dbReference type="ARBA" id="ARBA00012701"/>
    </source>
</evidence>
<proteinExistence type="inferred from homology"/>
<dbReference type="Proteomes" id="UP000005226">
    <property type="component" value="Chromosome 10"/>
</dbReference>
<keyword evidence="4" id="KW-0808">Transferase</keyword>
<dbReference type="InterPro" id="IPR053710">
    <property type="entry name" value="Arylamine_NAT_domain_sf"/>
</dbReference>
<dbReference type="Gene3D" id="3.30.2140.20">
    <property type="match status" value="1"/>
</dbReference>
<accession>H2TCT8</accession>
<reference evidence="5 6" key="1">
    <citation type="journal article" date="2011" name="Genome Biol. Evol.">
        <title>Integration of the genetic map and genome assembly of fugu facilitates insights into distinct features of genome evolution in teleosts and mammals.</title>
        <authorList>
            <person name="Kai W."/>
            <person name="Kikuchi K."/>
            <person name="Tohari S."/>
            <person name="Chew A.K."/>
            <person name="Tay A."/>
            <person name="Fujiwara A."/>
            <person name="Hosoya S."/>
            <person name="Suetake H."/>
            <person name="Naruse K."/>
            <person name="Brenner S."/>
            <person name="Suzuki Y."/>
            <person name="Venkatesh B."/>
        </authorList>
    </citation>
    <scope>NUCLEOTIDE SEQUENCE [LARGE SCALE GENOMIC DNA]</scope>
</reference>
<organism evidence="5 6">
    <name type="scientific">Takifugu rubripes</name>
    <name type="common">Japanese pufferfish</name>
    <name type="synonym">Fugu rubripes</name>
    <dbReference type="NCBI Taxonomy" id="31033"/>
    <lineage>
        <taxon>Eukaryota</taxon>
        <taxon>Metazoa</taxon>
        <taxon>Chordata</taxon>
        <taxon>Craniata</taxon>
        <taxon>Vertebrata</taxon>
        <taxon>Euteleostomi</taxon>
        <taxon>Actinopterygii</taxon>
        <taxon>Neopterygii</taxon>
        <taxon>Teleostei</taxon>
        <taxon>Neoteleostei</taxon>
        <taxon>Acanthomorphata</taxon>
        <taxon>Eupercaria</taxon>
        <taxon>Tetraodontiformes</taxon>
        <taxon>Tetradontoidea</taxon>
        <taxon>Tetraodontidae</taxon>
        <taxon>Takifugu</taxon>
    </lineage>
</organism>
<dbReference type="InterPro" id="IPR038765">
    <property type="entry name" value="Papain-like_cys_pep_sf"/>
</dbReference>
<dbReference type="GO" id="GO:0004060">
    <property type="term" value="F:arylamine N-acetyltransferase activity"/>
    <property type="evidence" value="ECO:0007669"/>
    <property type="project" value="UniProtKB-EC"/>
</dbReference>
<keyword evidence="3 4" id="KW-0012">Acyltransferase</keyword>
<evidence type="ECO:0000256" key="1">
    <source>
        <dbReference type="ARBA" id="ARBA00006547"/>
    </source>
</evidence>
<evidence type="ECO:0000256" key="3">
    <source>
        <dbReference type="ARBA" id="ARBA00023315"/>
    </source>
</evidence>
<reference evidence="5" key="2">
    <citation type="submission" date="2025-08" db="UniProtKB">
        <authorList>
            <consortium name="Ensembl"/>
        </authorList>
    </citation>
    <scope>IDENTIFICATION</scope>
</reference>
<dbReference type="EC" id="2.3.1.5" evidence="2"/>
<dbReference type="PRINTS" id="PR01543">
    <property type="entry name" value="ANATRNSFRASE"/>
</dbReference>
<dbReference type="Pfam" id="PF00797">
    <property type="entry name" value="Acetyltransf_2"/>
    <property type="match status" value="1"/>
</dbReference>
<dbReference type="PANTHER" id="PTHR11786:SF3">
    <property type="entry name" value="ARYLAMINE N-ACETYLTRANSFERASE"/>
    <property type="match status" value="1"/>
</dbReference>
<dbReference type="SUPFAM" id="SSF54001">
    <property type="entry name" value="Cysteine proteinases"/>
    <property type="match status" value="1"/>
</dbReference>
<comment type="similarity">
    <text evidence="1 4">Belongs to the arylamine N-acetyltransferase family.</text>
</comment>
<dbReference type="PANTHER" id="PTHR11786">
    <property type="entry name" value="N-HYDROXYARYLAMINE O-ACETYLTRANSFERASE"/>
    <property type="match status" value="1"/>
</dbReference>
<dbReference type="HOGENOM" id="CLU_049918_3_0_1"/>
<reference evidence="5" key="3">
    <citation type="submission" date="2025-09" db="UniProtKB">
        <authorList>
            <consortium name="Ensembl"/>
        </authorList>
    </citation>
    <scope>IDENTIFICATION</scope>
</reference>
<dbReference type="AlphaFoldDB" id="H2TCT8"/>
<evidence type="ECO:0000256" key="4">
    <source>
        <dbReference type="RuleBase" id="RU003452"/>
    </source>
</evidence>